<sequence>MKKVNNLLRVCCLMRLSHQLWHIRWLKIFASLKYLEECLTPTLPTLRVNMKDKRRVCMETSTFLPRASKPTRNLM</sequence>
<organism evidence="1">
    <name type="scientific">White spot syndrome virus</name>
    <dbReference type="NCBI Taxonomy" id="342409"/>
    <lineage>
        <taxon>Viruses</taxon>
        <taxon>Viruses incertae sedis</taxon>
        <taxon>Naldaviricetes</taxon>
        <taxon>Nimaviridae</taxon>
        <taxon>Whispovirus</taxon>
    </lineage>
</organism>
<proteinExistence type="predicted"/>
<protein>
    <submittedName>
        <fullName evidence="1">ORF212</fullName>
    </submittedName>
</protein>
<dbReference type="Proteomes" id="UP000267516">
    <property type="component" value="Segment"/>
</dbReference>
<accession>A0A2D3I699</accession>
<dbReference type="EMBL" id="MF768985">
    <property type="protein sequence ID" value="ATU83908.1"/>
    <property type="molecule type" value="Genomic_DNA"/>
</dbReference>
<reference evidence="1" key="1">
    <citation type="journal article" date="2018" name="Aquaculture">
        <title>Complete genome sequence of a white spot syndrome virus associated with a disease incursion in Australia.</title>
        <authorList>
            <person name="Oakey J."/>
            <person name="Smith C.S."/>
        </authorList>
    </citation>
    <scope>NUCLEOTIDE SEQUENCE [LARGE SCALE GENOMIC DNA]</scope>
    <source>
        <strain evidence="1">WSSV-AU</strain>
    </source>
</reference>
<evidence type="ECO:0000313" key="1">
    <source>
        <dbReference type="EMBL" id="ATU83908.1"/>
    </source>
</evidence>
<name>A0A2D3I699_9VIRU</name>